<dbReference type="PANTHER" id="PTHR22854:SF2">
    <property type="entry name" value="INDOLE-3-GLYCEROL-PHOSPHATE SYNTHASE"/>
    <property type="match status" value="1"/>
</dbReference>
<evidence type="ECO:0000256" key="4">
    <source>
        <dbReference type="ARBA" id="ARBA00022605"/>
    </source>
</evidence>
<dbReference type="OrthoDB" id="9804217at2"/>
<keyword evidence="11" id="KW-1185">Reference proteome</keyword>
<reference evidence="10 11" key="1">
    <citation type="submission" date="2015-10" db="EMBL/GenBank/DDBJ databases">
        <title>Corynebacteirum lowii and Corynebacterium oculi species nova, derived from human clinical disease and and emended description of Corynebacterium mastiditis.</title>
        <authorList>
            <person name="Bernard K."/>
            <person name="Pacheco A.L."/>
            <person name="Mcdougall C."/>
            <person name="Burtx T."/>
            <person name="Weibe D."/>
            <person name="Tyler S."/>
            <person name="Olson A.B."/>
            <person name="Cnockaert M."/>
            <person name="Eguchi H."/>
            <person name="Kuwahara T."/>
            <person name="Nakayama-Imaohji H."/>
            <person name="Boudewijins M."/>
            <person name="Van Hoecke F."/>
            <person name="Bernier A.-M."/>
            <person name="Vandamme P."/>
        </authorList>
    </citation>
    <scope>NUCLEOTIDE SEQUENCE [LARGE SCALE GENOMIC DNA]</scope>
    <source>
        <strain evidence="10 11">NML 130210</strain>
    </source>
</reference>
<proteinExistence type="predicted"/>
<accession>A0A0Q1AF35</accession>
<gene>
    <name evidence="10" type="primary">trpC_1</name>
    <name evidence="10" type="ORF">Cocul_00415</name>
</gene>
<organism evidence="10 11">
    <name type="scientific">Corynebacterium oculi</name>
    <dbReference type="NCBI Taxonomy" id="1544416"/>
    <lineage>
        <taxon>Bacteria</taxon>
        <taxon>Bacillati</taxon>
        <taxon>Actinomycetota</taxon>
        <taxon>Actinomycetes</taxon>
        <taxon>Mycobacteriales</taxon>
        <taxon>Corynebacteriaceae</taxon>
        <taxon>Corynebacterium</taxon>
    </lineage>
</organism>
<dbReference type="RefSeq" id="WP_055121629.1">
    <property type="nucleotide sequence ID" value="NZ_LKST01000001.1"/>
</dbReference>
<dbReference type="UniPathway" id="UPA00035">
    <property type="reaction ID" value="UER00043"/>
</dbReference>
<dbReference type="Pfam" id="PF00218">
    <property type="entry name" value="IGPS"/>
    <property type="match status" value="1"/>
</dbReference>
<dbReference type="InterPro" id="IPR013798">
    <property type="entry name" value="Indole-3-glycerol_P_synth_dom"/>
</dbReference>
<dbReference type="EMBL" id="LKST01000001">
    <property type="protein sequence ID" value="KQB85277.1"/>
    <property type="molecule type" value="Genomic_DNA"/>
</dbReference>
<evidence type="ECO:0000256" key="5">
    <source>
        <dbReference type="ARBA" id="ARBA00022793"/>
    </source>
</evidence>
<comment type="pathway">
    <text evidence="2">Amino-acid biosynthesis; L-tryptophan biosynthesis; L-tryptophan from chorismate: step 4/5.</text>
</comment>
<dbReference type="GO" id="GO:0004640">
    <property type="term" value="F:phosphoribosylanthranilate isomerase activity"/>
    <property type="evidence" value="ECO:0007669"/>
    <property type="project" value="TreeGrafter"/>
</dbReference>
<comment type="catalytic activity">
    <reaction evidence="1">
        <text>1-(2-carboxyphenylamino)-1-deoxy-D-ribulose 5-phosphate + H(+) = (1S,2R)-1-C-(indol-3-yl)glycerol 3-phosphate + CO2 + H2O</text>
        <dbReference type="Rhea" id="RHEA:23476"/>
        <dbReference type="ChEBI" id="CHEBI:15377"/>
        <dbReference type="ChEBI" id="CHEBI:15378"/>
        <dbReference type="ChEBI" id="CHEBI:16526"/>
        <dbReference type="ChEBI" id="CHEBI:58613"/>
        <dbReference type="ChEBI" id="CHEBI:58866"/>
        <dbReference type="EC" id="4.1.1.48"/>
    </reaction>
</comment>
<dbReference type="PANTHER" id="PTHR22854">
    <property type="entry name" value="TRYPTOPHAN BIOSYNTHESIS PROTEIN"/>
    <property type="match status" value="1"/>
</dbReference>
<dbReference type="Proteomes" id="UP000050517">
    <property type="component" value="Unassembled WGS sequence"/>
</dbReference>
<evidence type="ECO:0000313" key="11">
    <source>
        <dbReference type="Proteomes" id="UP000050517"/>
    </source>
</evidence>
<evidence type="ECO:0000256" key="8">
    <source>
        <dbReference type="ARBA" id="ARBA00023239"/>
    </source>
</evidence>
<dbReference type="InterPro" id="IPR013785">
    <property type="entry name" value="Aldolase_TIM"/>
</dbReference>
<evidence type="ECO:0000256" key="3">
    <source>
        <dbReference type="ARBA" id="ARBA00012362"/>
    </source>
</evidence>
<keyword evidence="8 10" id="KW-0456">Lyase</keyword>
<evidence type="ECO:0000313" key="10">
    <source>
        <dbReference type="EMBL" id="KQB85277.1"/>
    </source>
</evidence>
<dbReference type="Gene3D" id="3.20.20.70">
    <property type="entry name" value="Aldolase class I"/>
    <property type="match status" value="1"/>
</dbReference>
<name>A0A0Q1AF35_9CORY</name>
<keyword evidence="4" id="KW-0028">Amino-acid biosynthesis</keyword>
<evidence type="ECO:0000256" key="2">
    <source>
        <dbReference type="ARBA" id="ARBA00004696"/>
    </source>
</evidence>
<comment type="caution">
    <text evidence="10">The sequence shown here is derived from an EMBL/GenBank/DDBJ whole genome shotgun (WGS) entry which is preliminary data.</text>
</comment>
<dbReference type="STRING" id="1544416.Cocul_00415"/>
<dbReference type="SUPFAM" id="SSF51366">
    <property type="entry name" value="Ribulose-phoshate binding barrel"/>
    <property type="match status" value="1"/>
</dbReference>
<keyword evidence="5" id="KW-0210">Decarboxylase</keyword>
<evidence type="ECO:0000259" key="9">
    <source>
        <dbReference type="Pfam" id="PF00218"/>
    </source>
</evidence>
<dbReference type="GO" id="GO:0000162">
    <property type="term" value="P:L-tryptophan biosynthetic process"/>
    <property type="evidence" value="ECO:0007669"/>
    <property type="project" value="UniProtKB-UniPathway"/>
</dbReference>
<dbReference type="EC" id="4.1.1.48" evidence="3"/>
<feature type="domain" description="Indole-3-glycerol phosphate synthase" evidence="9">
    <location>
        <begin position="13"/>
        <end position="255"/>
    </location>
</feature>
<sequence>MGLSAVVDPIPALARHHLALREARLPFQEIKARSRAVAPARDAVAALLRSGCGVIPELRGLTSSDARESGVQEAARGYEEEGAHLIACHAEPQRFLGALATMVQVRPAVSVPVMARGLFFDPYQIHEARVFGADVIPLHVKYLDEYRLVALADRAESLGMVALAEVRTPEEAGRALDAGLRVLGINTRDRHTGAADSELFAEIAAGLPESALCVGLAGVEDPSDLLSYAANGADAVVVGRAVRGSAGIRESLRALTAAGQHPACAARRVKPAR</sequence>
<evidence type="ECO:0000256" key="1">
    <source>
        <dbReference type="ARBA" id="ARBA00001633"/>
    </source>
</evidence>
<protein>
    <recommendedName>
        <fullName evidence="3">indole-3-glycerol-phosphate synthase</fullName>
        <ecNumber evidence="3">4.1.1.48</ecNumber>
    </recommendedName>
</protein>
<dbReference type="AlphaFoldDB" id="A0A0Q1AF35"/>
<dbReference type="PATRIC" id="fig|1544416.3.peg.419"/>
<evidence type="ECO:0000256" key="7">
    <source>
        <dbReference type="ARBA" id="ARBA00023141"/>
    </source>
</evidence>
<dbReference type="InterPro" id="IPR011060">
    <property type="entry name" value="RibuloseP-bd_barrel"/>
</dbReference>
<dbReference type="InterPro" id="IPR045186">
    <property type="entry name" value="Indole-3-glycerol_P_synth"/>
</dbReference>
<keyword evidence="6" id="KW-0822">Tryptophan biosynthesis</keyword>
<dbReference type="GO" id="GO:0004425">
    <property type="term" value="F:indole-3-glycerol-phosphate synthase activity"/>
    <property type="evidence" value="ECO:0007669"/>
    <property type="project" value="UniProtKB-EC"/>
</dbReference>
<keyword evidence="7" id="KW-0057">Aromatic amino acid biosynthesis</keyword>
<evidence type="ECO:0000256" key="6">
    <source>
        <dbReference type="ARBA" id="ARBA00022822"/>
    </source>
</evidence>